<comment type="subcellular location">
    <subcellularLocation>
        <location evidence="1">Membrane</location>
    </subcellularLocation>
</comment>
<name>A0A7R9U0D8_9STRA</name>
<accession>A0A7R9U0D8</accession>
<evidence type="ECO:0000259" key="7">
    <source>
        <dbReference type="PROSITE" id="PS50192"/>
    </source>
</evidence>
<dbReference type="GO" id="GO:0031201">
    <property type="term" value="C:SNARE complex"/>
    <property type="evidence" value="ECO:0007669"/>
    <property type="project" value="InterPro"/>
</dbReference>
<evidence type="ECO:0000313" key="8">
    <source>
        <dbReference type="EMBL" id="CAD8250602.1"/>
    </source>
</evidence>
<dbReference type="SUPFAM" id="SSF58038">
    <property type="entry name" value="SNARE fusion complex"/>
    <property type="match status" value="1"/>
</dbReference>
<keyword evidence="6" id="KW-0812">Transmembrane</keyword>
<feature type="region of interest" description="Disordered" evidence="5">
    <location>
        <begin position="88"/>
        <end position="120"/>
    </location>
</feature>
<dbReference type="CDD" id="cd15861">
    <property type="entry name" value="SNARE_SNAP25N_23N_29N_SEC9N"/>
    <property type="match status" value="1"/>
</dbReference>
<evidence type="ECO:0000256" key="5">
    <source>
        <dbReference type="SAM" id="MobiDB-lite"/>
    </source>
</evidence>
<gene>
    <name evidence="8" type="ORF">PPYR1160_LOCUS92</name>
</gene>
<feature type="domain" description="T-SNARE coiled-coil homology" evidence="7">
    <location>
        <begin position="128"/>
        <end position="190"/>
    </location>
</feature>
<keyword evidence="6" id="KW-1133">Transmembrane helix</keyword>
<evidence type="ECO:0000256" key="2">
    <source>
        <dbReference type="ARBA" id="ARBA00022448"/>
    </source>
</evidence>
<feature type="coiled-coil region" evidence="4">
    <location>
        <begin position="9"/>
        <end position="57"/>
    </location>
</feature>
<evidence type="ECO:0000256" key="4">
    <source>
        <dbReference type="SAM" id="Coils"/>
    </source>
</evidence>
<dbReference type="AlphaFoldDB" id="A0A7R9U0D8"/>
<evidence type="ECO:0000256" key="3">
    <source>
        <dbReference type="ARBA" id="ARBA00023136"/>
    </source>
</evidence>
<evidence type="ECO:0000256" key="6">
    <source>
        <dbReference type="SAM" id="Phobius"/>
    </source>
</evidence>
<organism evidence="8">
    <name type="scientific">Pinguiococcus pyrenoidosus</name>
    <dbReference type="NCBI Taxonomy" id="172671"/>
    <lineage>
        <taxon>Eukaryota</taxon>
        <taxon>Sar</taxon>
        <taxon>Stramenopiles</taxon>
        <taxon>Ochrophyta</taxon>
        <taxon>Pinguiophyceae</taxon>
        <taxon>Pinguiochrysidales</taxon>
        <taxon>Pinguiochrysidaceae</taxon>
        <taxon>Pinguiococcus</taxon>
    </lineage>
</organism>
<feature type="transmembrane region" description="Helical" evidence="6">
    <location>
        <begin position="199"/>
        <end position="219"/>
    </location>
</feature>
<keyword evidence="4" id="KW-0175">Coiled coil</keyword>
<feature type="coiled-coil region" evidence="4">
    <location>
        <begin position="145"/>
        <end position="172"/>
    </location>
</feature>
<dbReference type="GO" id="GO:0005484">
    <property type="term" value="F:SNAP receptor activity"/>
    <property type="evidence" value="ECO:0007669"/>
    <property type="project" value="InterPro"/>
</dbReference>
<keyword evidence="2" id="KW-0813">Transport</keyword>
<protein>
    <recommendedName>
        <fullName evidence="7">t-SNARE coiled-coil homology domain-containing protein</fullName>
    </recommendedName>
</protein>
<proteinExistence type="predicted"/>
<reference evidence="8" key="1">
    <citation type="submission" date="2021-01" db="EMBL/GenBank/DDBJ databases">
        <authorList>
            <person name="Corre E."/>
            <person name="Pelletier E."/>
            <person name="Niang G."/>
            <person name="Scheremetjew M."/>
            <person name="Finn R."/>
            <person name="Kale V."/>
            <person name="Holt S."/>
            <person name="Cochrane G."/>
            <person name="Meng A."/>
            <person name="Brown T."/>
            <person name="Cohen L."/>
        </authorList>
    </citation>
    <scope>NUCLEOTIDE SEQUENCE</scope>
    <source>
        <strain evidence="8">CCMP2078</strain>
    </source>
</reference>
<dbReference type="InterPro" id="IPR044766">
    <property type="entry name" value="NPSN/SNAP25-like_N_SNARE"/>
</dbReference>
<dbReference type="InterPro" id="IPR000727">
    <property type="entry name" value="T_SNARE_dom"/>
</dbReference>
<evidence type="ECO:0000256" key="1">
    <source>
        <dbReference type="ARBA" id="ARBA00004370"/>
    </source>
</evidence>
<keyword evidence="3 6" id="KW-0472">Membrane</keyword>
<sequence>MSSTIEFSAKNYEADVKRFVTAVEAAERKGSMSIEEARELDALLNALAGKRRQLKTETRLLTSRDKAMWNGKIDDFDVPLKEKKPTFERLKQNAEKSSLLPKGAARRRGEDDEFAGGKTNDEVLANATDIQDKTDAAGRRILNTLADANAVAEETDAELQRQGEQLRDVRDEVQRIDSLLDFAQHLVSTVSKRIYTDRILMCFALINIILIISAIAYLATQENGLSSNDEEPEPSEPSG</sequence>
<dbReference type="EMBL" id="HBEA01000104">
    <property type="protein sequence ID" value="CAD8250602.1"/>
    <property type="molecule type" value="Transcribed_RNA"/>
</dbReference>
<dbReference type="PROSITE" id="PS50192">
    <property type="entry name" value="T_SNARE"/>
    <property type="match status" value="1"/>
</dbReference>
<dbReference type="Gene3D" id="1.20.5.110">
    <property type="match status" value="1"/>
</dbReference>